<keyword evidence="17" id="KW-1185">Reference proteome</keyword>
<dbReference type="STRING" id="1965070.A0A3S3S1N0"/>
<keyword evidence="7 14" id="KW-0479">Metal-binding</keyword>
<keyword evidence="6 14" id="KW-0349">Heme</keyword>
<evidence type="ECO:0000256" key="5">
    <source>
        <dbReference type="ARBA" id="ARBA00010617"/>
    </source>
</evidence>
<dbReference type="GO" id="GO:0020037">
    <property type="term" value="F:heme binding"/>
    <property type="evidence" value="ECO:0007669"/>
    <property type="project" value="InterPro"/>
</dbReference>
<dbReference type="InterPro" id="IPR001128">
    <property type="entry name" value="Cyt_P450"/>
</dbReference>
<dbReference type="PROSITE" id="PS00086">
    <property type="entry name" value="CYTOCHROME_P450"/>
    <property type="match status" value="1"/>
</dbReference>
<dbReference type="EMBL" id="NCKU01003222">
    <property type="protein sequence ID" value="RWS07932.1"/>
    <property type="molecule type" value="Genomic_DNA"/>
</dbReference>
<dbReference type="InterPro" id="IPR002403">
    <property type="entry name" value="Cyt_P450_E_grp-IV"/>
</dbReference>
<name>A0A3S3S1N0_9ACAR</name>
<dbReference type="GO" id="GO:0004497">
    <property type="term" value="F:monooxygenase activity"/>
    <property type="evidence" value="ECO:0007669"/>
    <property type="project" value="UniProtKB-KW"/>
</dbReference>
<evidence type="ECO:0000256" key="14">
    <source>
        <dbReference type="PIRSR" id="PIRSR602403-1"/>
    </source>
</evidence>
<dbReference type="InterPro" id="IPR036396">
    <property type="entry name" value="Cyt_P450_sf"/>
</dbReference>
<dbReference type="Pfam" id="PF00067">
    <property type="entry name" value="p450"/>
    <property type="match status" value="1"/>
</dbReference>
<comment type="caution">
    <text evidence="16">The sequence shown here is derived from an EMBL/GenBank/DDBJ whole genome shotgun (WGS) entry which is preliminary data.</text>
</comment>
<dbReference type="Gene3D" id="1.10.630.10">
    <property type="entry name" value="Cytochrome P450"/>
    <property type="match status" value="1"/>
</dbReference>
<comment type="similarity">
    <text evidence="5 15">Belongs to the cytochrome P450 family.</text>
</comment>
<evidence type="ECO:0000256" key="13">
    <source>
        <dbReference type="ARBA" id="ARBA00023136"/>
    </source>
</evidence>
<reference evidence="16 17" key="1">
    <citation type="journal article" date="2018" name="Gigascience">
        <title>Genomes of trombidid mites reveal novel predicted allergens and laterally-transferred genes associated with secondary metabolism.</title>
        <authorList>
            <person name="Dong X."/>
            <person name="Chaisiri K."/>
            <person name="Xia D."/>
            <person name="Armstrong S.D."/>
            <person name="Fang Y."/>
            <person name="Donnelly M.J."/>
            <person name="Kadowaki T."/>
            <person name="McGarry J.W."/>
            <person name="Darby A.C."/>
            <person name="Makepeace B.L."/>
        </authorList>
    </citation>
    <scope>NUCLEOTIDE SEQUENCE [LARGE SCALE GENOMIC DNA]</scope>
    <source>
        <strain evidence="16">UoL-WK</strain>
    </source>
</reference>
<evidence type="ECO:0000256" key="7">
    <source>
        <dbReference type="ARBA" id="ARBA00022723"/>
    </source>
</evidence>
<dbReference type="InterPro" id="IPR017972">
    <property type="entry name" value="Cyt_P450_CS"/>
</dbReference>
<evidence type="ECO:0000256" key="2">
    <source>
        <dbReference type="ARBA" id="ARBA00003690"/>
    </source>
</evidence>
<dbReference type="PANTHER" id="PTHR24292:SF54">
    <property type="entry name" value="CYP9F3-RELATED"/>
    <property type="match status" value="1"/>
</dbReference>
<comment type="function">
    <text evidence="2">May be involved in the metabolism of insect hormones and in the breakdown of synthetic insecticides.</text>
</comment>
<comment type="subcellular location">
    <subcellularLocation>
        <location evidence="4">Endoplasmic reticulum membrane</location>
        <topology evidence="4">Peripheral membrane protein</topology>
    </subcellularLocation>
    <subcellularLocation>
        <location evidence="3">Microsome membrane</location>
        <topology evidence="3">Peripheral membrane protein</topology>
    </subcellularLocation>
</comment>
<evidence type="ECO:0000256" key="9">
    <source>
        <dbReference type="ARBA" id="ARBA00022848"/>
    </source>
</evidence>
<evidence type="ECO:0000256" key="3">
    <source>
        <dbReference type="ARBA" id="ARBA00004174"/>
    </source>
</evidence>
<dbReference type="PANTHER" id="PTHR24292">
    <property type="entry name" value="CYTOCHROME P450"/>
    <property type="match status" value="1"/>
</dbReference>
<feature type="binding site" description="axial binding residue" evidence="14">
    <location>
        <position position="85"/>
    </location>
    <ligand>
        <name>heme</name>
        <dbReference type="ChEBI" id="CHEBI:30413"/>
    </ligand>
    <ligandPart>
        <name>Fe</name>
        <dbReference type="ChEBI" id="CHEBI:18248"/>
    </ligandPart>
</feature>
<dbReference type="GO" id="GO:0005506">
    <property type="term" value="F:iron ion binding"/>
    <property type="evidence" value="ECO:0007669"/>
    <property type="project" value="InterPro"/>
</dbReference>
<dbReference type="SUPFAM" id="SSF48264">
    <property type="entry name" value="Cytochrome P450"/>
    <property type="match status" value="1"/>
</dbReference>
<sequence length="142" mass="16798">MSRLERECQAEYKLGEITIPAGMKIYVPIYALHRDEAYFEQPDEFEPERFLTNGVLNSENDYFSKASSEQKRIPFYPFGDGPRFCVGMQISLFIMKLCLFKLYKYLHFNSPIKTKVKCSQYTLQMLIIMPFKVEASKYFFAY</sequence>
<keyword evidence="9" id="KW-0492">Microsome</keyword>
<dbReference type="AlphaFoldDB" id="A0A3S3S1N0"/>
<evidence type="ECO:0000256" key="1">
    <source>
        <dbReference type="ARBA" id="ARBA00001971"/>
    </source>
</evidence>
<organism evidence="16 17">
    <name type="scientific">Dinothrombium tinctorium</name>
    <dbReference type="NCBI Taxonomy" id="1965070"/>
    <lineage>
        <taxon>Eukaryota</taxon>
        <taxon>Metazoa</taxon>
        <taxon>Ecdysozoa</taxon>
        <taxon>Arthropoda</taxon>
        <taxon>Chelicerata</taxon>
        <taxon>Arachnida</taxon>
        <taxon>Acari</taxon>
        <taxon>Acariformes</taxon>
        <taxon>Trombidiformes</taxon>
        <taxon>Prostigmata</taxon>
        <taxon>Anystina</taxon>
        <taxon>Parasitengona</taxon>
        <taxon>Trombidioidea</taxon>
        <taxon>Trombidiidae</taxon>
        <taxon>Dinothrombium</taxon>
    </lineage>
</organism>
<gene>
    <name evidence="16" type="ORF">B4U79_00741</name>
</gene>
<dbReference type="InterPro" id="IPR050476">
    <property type="entry name" value="Insect_CytP450_Detox"/>
</dbReference>
<keyword evidence="12 15" id="KW-0503">Monooxygenase</keyword>
<keyword evidence="8" id="KW-0256">Endoplasmic reticulum</keyword>
<dbReference type="Proteomes" id="UP000285301">
    <property type="component" value="Unassembled WGS sequence"/>
</dbReference>
<evidence type="ECO:0000256" key="12">
    <source>
        <dbReference type="ARBA" id="ARBA00023033"/>
    </source>
</evidence>
<evidence type="ECO:0000256" key="15">
    <source>
        <dbReference type="RuleBase" id="RU000461"/>
    </source>
</evidence>
<protein>
    <submittedName>
        <fullName evidence="16">Cytochrome P450 9e2-like protein</fullName>
    </submittedName>
</protein>
<dbReference type="GO" id="GO:0016705">
    <property type="term" value="F:oxidoreductase activity, acting on paired donors, with incorporation or reduction of molecular oxygen"/>
    <property type="evidence" value="ECO:0007669"/>
    <property type="project" value="InterPro"/>
</dbReference>
<keyword evidence="11 14" id="KW-0408">Iron</keyword>
<evidence type="ECO:0000313" key="16">
    <source>
        <dbReference type="EMBL" id="RWS07932.1"/>
    </source>
</evidence>
<comment type="cofactor">
    <cofactor evidence="1 14">
        <name>heme</name>
        <dbReference type="ChEBI" id="CHEBI:30413"/>
    </cofactor>
</comment>
<accession>A0A3S3S1N0</accession>
<dbReference type="PRINTS" id="PR00465">
    <property type="entry name" value="EP450IV"/>
</dbReference>
<proteinExistence type="inferred from homology"/>
<keyword evidence="13" id="KW-0472">Membrane</keyword>
<evidence type="ECO:0000256" key="10">
    <source>
        <dbReference type="ARBA" id="ARBA00023002"/>
    </source>
</evidence>
<dbReference type="OrthoDB" id="6504004at2759"/>
<keyword evidence="10 15" id="KW-0560">Oxidoreductase</keyword>
<evidence type="ECO:0000256" key="4">
    <source>
        <dbReference type="ARBA" id="ARBA00004406"/>
    </source>
</evidence>
<evidence type="ECO:0000256" key="11">
    <source>
        <dbReference type="ARBA" id="ARBA00023004"/>
    </source>
</evidence>
<evidence type="ECO:0000256" key="8">
    <source>
        <dbReference type="ARBA" id="ARBA00022824"/>
    </source>
</evidence>
<dbReference type="GO" id="GO:0005789">
    <property type="term" value="C:endoplasmic reticulum membrane"/>
    <property type="evidence" value="ECO:0007669"/>
    <property type="project" value="UniProtKB-SubCell"/>
</dbReference>
<evidence type="ECO:0000313" key="17">
    <source>
        <dbReference type="Proteomes" id="UP000285301"/>
    </source>
</evidence>
<evidence type="ECO:0000256" key="6">
    <source>
        <dbReference type="ARBA" id="ARBA00022617"/>
    </source>
</evidence>